<reference evidence="5" key="2">
    <citation type="submission" date="2023-01" db="EMBL/GenBank/DDBJ databases">
        <authorList>
            <person name="Sun Q."/>
            <person name="Evtushenko L."/>
        </authorList>
    </citation>
    <scope>NUCLEOTIDE SEQUENCE</scope>
    <source>
        <strain evidence="5">VKM Ac-1401</strain>
    </source>
</reference>
<keyword evidence="1" id="KW-0805">Transcription regulation</keyword>
<dbReference type="PROSITE" id="PS50932">
    <property type="entry name" value="HTH_LACI_2"/>
    <property type="match status" value="1"/>
</dbReference>
<dbReference type="RefSeq" id="WP_271177720.1">
    <property type="nucleotide sequence ID" value="NZ_BAAAJO010000004.1"/>
</dbReference>
<evidence type="ECO:0000256" key="2">
    <source>
        <dbReference type="ARBA" id="ARBA00023125"/>
    </source>
</evidence>
<evidence type="ECO:0000313" key="5">
    <source>
        <dbReference type="EMBL" id="GLJ77067.1"/>
    </source>
</evidence>
<accession>A0A9W6HBW4</accession>
<dbReference type="AlphaFoldDB" id="A0A9W6HBW4"/>
<reference evidence="5" key="1">
    <citation type="journal article" date="2014" name="Int. J. Syst. Evol. Microbiol.">
        <title>Complete genome sequence of Corynebacterium casei LMG S-19264T (=DSM 44701T), isolated from a smear-ripened cheese.</title>
        <authorList>
            <consortium name="US DOE Joint Genome Institute (JGI-PGF)"/>
            <person name="Walter F."/>
            <person name="Albersmeier A."/>
            <person name="Kalinowski J."/>
            <person name="Ruckert C."/>
        </authorList>
    </citation>
    <scope>NUCLEOTIDE SEQUENCE</scope>
    <source>
        <strain evidence="5">VKM Ac-1401</strain>
    </source>
</reference>
<dbReference type="Gene3D" id="1.10.260.40">
    <property type="entry name" value="lambda repressor-like DNA-binding domains"/>
    <property type="match status" value="1"/>
</dbReference>
<protein>
    <submittedName>
        <fullName evidence="5">LacI family transcriptional regulator</fullName>
    </submittedName>
</protein>
<dbReference type="CDD" id="cd01392">
    <property type="entry name" value="HTH_LacI"/>
    <property type="match status" value="1"/>
</dbReference>
<proteinExistence type="predicted"/>
<evidence type="ECO:0000313" key="6">
    <source>
        <dbReference type="Proteomes" id="UP001142372"/>
    </source>
</evidence>
<dbReference type="InterPro" id="IPR028082">
    <property type="entry name" value="Peripla_BP_I"/>
</dbReference>
<keyword evidence="6" id="KW-1185">Reference proteome</keyword>
<dbReference type="InterPro" id="IPR010982">
    <property type="entry name" value="Lambda_DNA-bd_dom_sf"/>
</dbReference>
<comment type="caution">
    <text evidence="5">The sequence shown here is derived from an EMBL/GenBank/DDBJ whole genome shotgun (WGS) entry which is preliminary data.</text>
</comment>
<dbReference type="CDD" id="cd06267">
    <property type="entry name" value="PBP1_LacI_sugar_binding-like"/>
    <property type="match status" value="1"/>
</dbReference>
<dbReference type="SUPFAM" id="SSF53822">
    <property type="entry name" value="Periplasmic binding protein-like I"/>
    <property type="match status" value="1"/>
</dbReference>
<dbReference type="GO" id="GO:0003700">
    <property type="term" value="F:DNA-binding transcription factor activity"/>
    <property type="evidence" value="ECO:0007669"/>
    <property type="project" value="TreeGrafter"/>
</dbReference>
<keyword evidence="3" id="KW-0804">Transcription</keyword>
<dbReference type="Proteomes" id="UP001142372">
    <property type="component" value="Unassembled WGS sequence"/>
</dbReference>
<organism evidence="5 6">
    <name type="scientific">Leifsonia poae</name>
    <dbReference type="NCBI Taxonomy" id="110933"/>
    <lineage>
        <taxon>Bacteria</taxon>
        <taxon>Bacillati</taxon>
        <taxon>Actinomycetota</taxon>
        <taxon>Actinomycetes</taxon>
        <taxon>Micrococcales</taxon>
        <taxon>Microbacteriaceae</taxon>
        <taxon>Leifsonia</taxon>
    </lineage>
</organism>
<dbReference type="Pfam" id="PF00356">
    <property type="entry name" value="LacI"/>
    <property type="match status" value="1"/>
</dbReference>
<dbReference type="InterPro" id="IPR046335">
    <property type="entry name" value="LacI/GalR-like_sensor"/>
</dbReference>
<evidence type="ECO:0000256" key="3">
    <source>
        <dbReference type="ARBA" id="ARBA00023163"/>
    </source>
</evidence>
<dbReference type="PANTHER" id="PTHR30146:SF155">
    <property type="entry name" value="ALANINE RACEMASE"/>
    <property type="match status" value="1"/>
</dbReference>
<evidence type="ECO:0000259" key="4">
    <source>
        <dbReference type="PROSITE" id="PS50932"/>
    </source>
</evidence>
<evidence type="ECO:0000256" key="1">
    <source>
        <dbReference type="ARBA" id="ARBA00023015"/>
    </source>
</evidence>
<dbReference type="EMBL" id="BSEN01000013">
    <property type="protein sequence ID" value="GLJ77067.1"/>
    <property type="molecule type" value="Genomic_DNA"/>
</dbReference>
<dbReference type="Gene3D" id="3.40.50.2300">
    <property type="match status" value="2"/>
</dbReference>
<gene>
    <name evidence="5" type="ORF">GCM10017584_26410</name>
</gene>
<dbReference type="Pfam" id="PF13377">
    <property type="entry name" value="Peripla_BP_3"/>
    <property type="match status" value="1"/>
</dbReference>
<sequence length="337" mass="36748">MNRVTIAGLAEQLQLSKASVSYALNGQPGVSDETRRRVLELARELGWHPSSSARALSRSRTDAIGIVLRRDPSLLGTEPFYMSLLAGVESVLAESDQALLLRMVGTHPGQDLETYRRWSGEGRVDGVLLFDIALDDPRPALLDSLGLAFVLHGARPQIAPGRVLVYNVRGDAELIVDHLVALGHSRLLHVTGPLEFEHEHDRRDAVAARAAHHGARASFVGSDYSSEEGERIVTQQLRAHPEITAVATSNDLLALGASNALERLGRDDVALVSWDDSLLCRLGARPITALARFPEEQGRRSTQLLLDNLRGLPPEHTRARPSELVVRTTSIPASVRL</sequence>
<dbReference type="InterPro" id="IPR000843">
    <property type="entry name" value="HTH_LacI"/>
</dbReference>
<keyword evidence="2" id="KW-0238">DNA-binding</keyword>
<feature type="domain" description="HTH lacI-type" evidence="4">
    <location>
        <begin position="4"/>
        <end position="58"/>
    </location>
</feature>
<dbReference type="SMART" id="SM00354">
    <property type="entry name" value="HTH_LACI"/>
    <property type="match status" value="1"/>
</dbReference>
<dbReference type="PANTHER" id="PTHR30146">
    <property type="entry name" value="LACI-RELATED TRANSCRIPTIONAL REPRESSOR"/>
    <property type="match status" value="1"/>
</dbReference>
<dbReference type="SUPFAM" id="SSF47413">
    <property type="entry name" value="lambda repressor-like DNA-binding domains"/>
    <property type="match status" value="1"/>
</dbReference>
<name>A0A9W6HBW4_9MICO</name>
<dbReference type="GO" id="GO:0000976">
    <property type="term" value="F:transcription cis-regulatory region binding"/>
    <property type="evidence" value="ECO:0007669"/>
    <property type="project" value="TreeGrafter"/>
</dbReference>